<reference evidence="1 2" key="1">
    <citation type="submission" date="2018-03" db="EMBL/GenBank/DDBJ databases">
        <title>Genomic Encyclopedia of Archaeal and Bacterial Type Strains, Phase II (KMG-II): from individual species to whole genera.</title>
        <authorList>
            <person name="Goeker M."/>
        </authorList>
    </citation>
    <scope>NUCLEOTIDE SEQUENCE [LARGE SCALE GENOMIC DNA]</scope>
    <source>
        <strain evidence="1 2">DSM 100214</strain>
    </source>
</reference>
<evidence type="ECO:0000313" key="1">
    <source>
        <dbReference type="EMBL" id="PXV60159.1"/>
    </source>
</evidence>
<dbReference type="EMBL" id="QICL01000030">
    <property type="protein sequence ID" value="PXV60159.1"/>
    <property type="molecule type" value="Genomic_DNA"/>
</dbReference>
<organism evidence="1 2">
    <name type="scientific">Dysgonomonas alginatilytica</name>
    <dbReference type="NCBI Taxonomy" id="1605892"/>
    <lineage>
        <taxon>Bacteria</taxon>
        <taxon>Pseudomonadati</taxon>
        <taxon>Bacteroidota</taxon>
        <taxon>Bacteroidia</taxon>
        <taxon>Bacteroidales</taxon>
        <taxon>Dysgonomonadaceae</taxon>
        <taxon>Dysgonomonas</taxon>
    </lineage>
</organism>
<keyword evidence="2" id="KW-1185">Reference proteome</keyword>
<gene>
    <name evidence="1" type="ORF">CLV62_1307</name>
</gene>
<accession>A0A2V3PK02</accession>
<name>A0A2V3PK02_9BACT</name>
<comment type="caution">
    <text evidence="1">The sequence shown here is derived from an EMBL/GenBank/DDBJ whole genome shotgun (WGS) entry which is preliminary data.</text>
</comment>
<protein>
    <submittedName>
        <fullName evidence="1">Uncharacterized protein</fullName>
    </submittedName>
</protein>
<dbReference type="Proteomes" id="UP000247973">
    <property type="component" value="Unassembled WGS sequence"/>
</dbReference>
<dbReference type="AlphaFoldDB" id="A0A2V3PK02"/>
<proteinExistence type="predicted"/>
<sequence>MNIFVLSLYNFVCYDIFIIKLKTMEKIKLTCPNCDNAVYIHHDDKLMEYFIKTEKVGHQCSKCETNVIINKTNVSYIDI</sequence>
<evidence type="ECO:0000313" key="2">
    <source>
        <dbReference type="Proteomes" id="UP000247973"/>
    </source>
</evidence>